<keyword evidence="3" id="KW-1185">Reference proteome</keyword>
<dbReference type="SUPFAM" id="SSF48452">
    <property type="entry name" value="TPR-like"/>
    <property type="match status" value="1"/>
</dbReference>
<dbReference type="Proteomes" id="UP000540568">
    <property type="component" value="Unassembled WGS sequence"/>
</dbReference>
<keyword evidence="1" id="KW-0812">Transmembrane</keyword>
<dbReference type="InterPro" id="IPR011990">
    <property type="entry name" value="TPR-like_helical_dom_sf"/>
</dbReference>
<protein>
    <submittedName>
        <fullName evidence="2">Tetratricopeptide (TPR) repeat protein</fullName>
    </submittedName>
</protein>
<sequence length="351" mass="38286">MSQNIPVLPSKLVKALASIPSTASSDYHAAAAVVSESLIGSEVASLEAFMESDRGSSQGFNILYVLLARHRRHLDPSLYRKTFDRFAHRYSDEPMSALLASDLAMLDAAGPDLARAIQHAQTAMDAYPFNSSLVVHHARLLAEFGFSGGEVASEELQSTLERVDRAIESAPDVPRNRAVRAQYAALLGEFDAAQKSIQRAIDLEDSTSQVYPIRVIEYQRIRADIALRKEVAAIRERSDEYAEKWSEEMSDRLNEEGSSIRKEYAAEIGKLRSESLASLGLLAAVIAFIVTTVQISQQFEVEGALRLLAGTAGMVALVFAAFGAAFGVTGPRRLVLPIVLGVVLFVLGWFL</sequence>
<accession>A0A7W3JE67</accession>
<gene>
    <name evidence="2" type="ORF">FHX71_005229</name>
</gene>
<feature type="transmembrane region" description="Helical" evidence="1">
    <location>
        <begin position="276"/>
        <end position="295"/>
    </location>
</feature>
<dbReference type="EMBL" id="JACGWV010000003">
    <property type="protein sequence ID" value="MBA8811222.1"/>
    <property type="molecule type" value="Genomic_DNA"/>
</dbReference>
<feature type="transmembrane region" description="Helical" evidence="1">
    <location>
        <begin position="307"/>
        <end position="328"/>
    </location>
</feature>
<dbReference type="RefSeq" id="WP_220490487.1">
    <property type="nucleotide sequence ID" value="NZ_BAAATF010000009.1"/>
</dbReference>
<evidence type="ECO:0000313" key="2">
    <source>
        <dbReference type="EMBL" id="MBA8811222.1"/>
    </source>
</evidence>
<keyword evidence="1" id="KW-0472">Membrane</keyword>
<feature type="transmembrane region" description="Helical" evidence="1">
    <location>
        <begin position="334"/>
        <end position="350"/>
    </location>
</feature>
<proteinExistence type="predicted"/>
<dbReference type="AlphaFoldDB" id="A0A7W3JE67"/>
<dbReference type="Gene3D" id="1.25.40.10">
    <property type="entry name" value="Tetratricopeptide repeat domain"/>
    <property type="match status" value="1"/>
</dbReference>
<organism evidence="2 3">
    <name type="scientific">Promicromonospora sukumoe</name>
    <dbReference type="NCBI Taxonomy" id="88382"/>
    <lineage>
        <taxon>Bacteria</taxon>
        <taxon>Bacillati</taxon>
        <taxon>Actinomycetota</taxon>
        <taxon>Actinomycetes</taxon>
        <taxon>Micrococcales</taxon>
        <taxon>Promicromonosporaceae</taxon>
        <taxon>Promicromonospora</taxon>
    </lineage>
</organism>
<evidence type="ECO:0000313" key="3">
    <source>
        <dbReference type="Proteomes" id="UP000540568"/>
    </source>
</evidence>
<name>A0A7W3JE67_9MICO</name>
<keyword evidence="1" id="KW-1133">Transmembrane helix</keyword>
<comment type="caution">
    <text evidence="2">The sequence shown here is derived from an EMBL/GenBank/DDBJ whole genome shotgun (WGS) entry which is preliminary data.</text>
</comment>
<reference evidence="2 3" key="1">
    <citation type="submission" date="2020-07" db="EMBL/GenBank/DDBJ databases">
        <title>Sequencing the genomes of 1000 actinobacteria strains.</title>
        <authorList>
            <person name="Klenk H.-P."/>
        </authorList>
    </citation>
    <scope>NUCLEOTIDE SEQUENCE [LARGE SCALE GENOMIC DNA]</scope>
    <source>
        <strain evidence="2 3">DSM 44121</strain>
    </source>
</reference>
<evidence type="ECO:0000256" key="1">
    <source>
        <dbReference type="SAM" id="Phobius"/>
    </source>
</evidence>